<comment type="caution">
    <text evidence="1">The sequence shown here is derived from an EMBL/GenBank/DDBJ whole genome shotgun (WGS) entry which is preliminary data.</text>
</comment>
<reference evidence="1 3" key="1">
    <citation type="submission" date="2019-12" db="EMBL/GenBank/DDBJ databases">
        <title>Genomic-based taxomic classification of the family Erythrobacteraceae.</title>
        <authorList>
            <person name="Xu L."/>
        </authorList>
    </citation>
    <scope>NUCLEOTIDE SEQUENCE [LARGE SCALE GENOMIC DNA]</scope>
    <source>
        <strain evidence="1 3">JCM 16677</strain>
    </source>
</reference>
<dbReference type="Proteomes" id="UP000446786">
    <property type="component" value="Unassembled WGS sequence"/>
</dbReference>
<proteinExistence type="predicted"/>
<name>A0A845ANN5_9SPHN</name>
<evidence type="ECO:0000313" key="2">
    <source>
        <dbReference type="EMBL" id="MXP33221.1"/>
    </source>
</evidence>
<accession>A0A845ANN5</accession>
<dbReference type="OrthoDB" id="9773233at2"/>
<keyword evidence="3" id="KW-1185">Reference proteome</keyword>
<dbReference type="InterPro" id="IPR036188">
    <property type="entry name" value="FAD/NAD-bd_sf"/>
</dbReference>
<dbReference type="Pfam" id="PF13450">
    <property type="entry name" value="NAD_binding_8"/>
    <property type="match status" value="1"/>
</dbReference>
<dbReference type="EMBL" id="WTYE01000001">
    <property type="protein sequence ID" value="MXP33221.1"/>
    <property type="molecule type" value="Genomic_DNA"/>
</dbReference>
<sequence length="470" mass="51857">MPTLDTDYLIIGAGAVGLSFADVVLQEDPDAHLTIVDKHSKPGGHWNDAYSFVALHQPSASYGINSVDLGSNRIDEAGPNKGYYELASGPEVVAYFDNVMRDHFLPTGRVDYHPLSEYTGEHTFRGVLSGQETKVKVRRKVVDGTFYDTSVPSTHTRKFEVANDVRIVVPGALPDLWKKPDEIPAHYCILGAGKTAMDAGVWLVEAGIDPSKISWVRPRDSWMLNRQYTQPGVEFFEGVIASQIRQMEACAQASDANDLFLRLEAGGDMLRLDKDVVPTMFHYPTISVGEVERLQTITDVIRKGRVRSIERGVLHLEQGEHAMPADTLYIDCTASAVHKTETKPQFEEGLITPQLMHVPLVTLNASITAFLEVHLDTDEEKNALSAVSPFCHSIEGFPATVMGTGMSRMRWAQYPELMAWLERSRLNPASRAIAQLKQEDPSKLAILAPMQAAVMAAGPNLMRLAAMAED</sequence>
<dbReference type="AlphaFoldDB" id="A0A845ANN5"/>
<evidence type="ECO:0000313" key="1">
    <source>
        <dbReference type="EMBL" id="MXP30461.1"/>
    </source>
</evidence>
<dbReference type="Gene3D" id="3.50.50.60">
    <property type="entry name" value="FAD/NAD(P)-binding domain"/>
    <property type="match status" value="1"/>
</dbReference>
<dbReference type="SUPFAM" id="SSF51905">
    <property type="entry name" value="FAD/NAD(P)-binding domain"/>
    <property type="match status" value="1"/>
</dbReference>
<organism evidence="1 3">
    <name type="scientific">Parerythrobacter jejuensis</name>
    <dbReference type="NCBI Taxonomy" id="795812"/>
    <lineage>
        <taxon>Bacteria</taxon>
        <taxon>Pseudomonadati</taxon>
        <taxon>Pseudomonadota</taxon>
        <taxon>Alphaproteobacteria</taxon>
        <taxon>Sphingomonadales</taxon>
        <taxon>Erythrobacteraceae</taxon>
        <taxon>Parerythrobacter</taxon>
    </lineage>
</organism>
<protein>
    <submittedName>
        <fullName evidence="1">NAD(P)-binding protein</fullName>
    </submittedName>
</protein>
<dbReference type="RefSeq" id="WP_160778006.1">
    <property type="nucleotide sequence ID" value="NZ_BAAAZF010000001.1"/>
</dbReference>
<evidence type="ECO:0000313" key="3">
    <source>
        <dbReference type="Proteomes" id="UP000446786"/>
    </source>
</evidence>
<gene>
    <name evidence="1" type="ORF">GRI94_01350</name>
    <name evidence="2" type="ORF">GRI94_15440</name>
</gene>
<dbReference type="EMBL" id="WTYE01000001">
    <property type="protein sequence ID" value="MXP30461.1"/>
    <property type="molecule type" value="Genomic_DNA"/>
</dbReference>